<dbReference type="GO" id="GO:0016020">
    <property type="term" value="C:membrane"/>
    <property type="evidence" value="ECO:0007669"/>
    <property type="project" value="TreeGrafter"/>
</dbReference>
<dbReference type="InterPro" id="IPR050266">
    <property type="entry name" value="AB_hydrolase_sf"/>
</dbReference>
<dbReference type="Gene3D" id="3.40.50.1820">
    <property type="entry name" value="alpha/beta hydrolase"/>
    <property type="match status" value="1"/>
</dbReference>
<evidence type="ECO:0000256" key="2">
    <source>
        <dbReference type="SAM" id="MobiDB-lite"/>
    </source>
</evidence>
<feature type="region of interest" description="Disordered" evidence="2">
    <location>
        <begin position="1"/>
        <end position="26"/>
    </location>
</feature>
<gene>
    <name evidence="4" type="ORF">SAMN04488109_4219</name>
</gene>
<organism evidence="4 5">
    <name type="scientific">Chryseolinea serpens</name>
    <dbReference type="NCBI Taxonomy" id="947013"/>
    <lineage>
        <taxon>Bacteria</taxon>
        <taxon>Pseudomonadati</taxon>
        <taxon>Bacteroidota</taxon>
        <taxon>Cytophagia</taxon>
        <taxon>Cytophagales</taxon>
        <taxon>Fulvivirgaceae</taxon>
        <taxon>Chryseolinea</taxon>
    </lineage>
</organism>
<evidence type="ECO:0000256" key="1">
    <source>
        <dbReference type="ARBA" id="ARBA00022801"/>
    </source>
</evidence>
<dbReference type="Proteomes" id="UP000184212">
    <property type="component" value="Unassembled WGS sequence"/>
</dbReference>
<dbReference type="STRING" id="947013.SAMN04488109_4219"/>
<dbReference type="InterPro" id="IPR029058">
    <property type="entry name" value="AB_hydrolase_fold"/>
</dbReference>
<sequence>MQTLGKNKSTPKHRERNVRKTETTQPVHQLLGPVGTLHIDDGGKGKTPIVFVHSFGGSIEHWRNQLDHVRKNYRAIALDFRGHGQSERPRELKYAPQDLAQDIAAVVDVLQLDRFILVAHSMGGHAAVAYASQHPARVAALLLSGTPGKTPAEISEQVTTALESPAYQKVMDDYMHQLLTESRPEVAEAVTKDFKAIPKDETISIIKGLFAFDPLPRLEKYKGPLLLVVSGAESKQPGTLQSQLPTADFKVIDHAGHWTQLDQPEAFNRILDGFLADH</sequence>
<feature type="domain" description="AB hydrolase-1" evidence="3">
    <location>
        <begin position="48"/>
        <end position="156"/>
    </location>
</feature>
<protein>
    <submittedName>
        <fullName evidence="4">Pimeloyl-ACP methyl ester carboxylesterase</fullName>
    </submittedName>
</protein>
<evidence type="ECO:0000313" key="5">
    <source>
        <dbReference type="Proteomes" id="UP000184212"/>
    </source>
</evidence>
<dbReference type="PANTHER" id="PTHR43798:SF31">
    <property type="entry name" value="AB HYDROLASE SUPERFAMILY PROTEIN YCLE"/>
    <property type="match status" value="1"/>
</dbReference>
<name>A0A1M5TQS6_9BACT</name>
<dbReference type="EMBL" id="FQWQ01000003">
    <property type="protein sequence ID" value="SHH53028.1"/>
    <property type="molecule type" value="Genomic_DNA"/>
</dbReference>
<dbReference type="InterPro" id="IPR000073">
    <property type="entry name" value="AB_hydrolase_1"/>
</dbReference>
<keyword evidence="1" id="KW-0378">Hydrolase</keyword>
<evidence type="ECO:0000259" key="3">
    <source>
        <dbReference type="Pfam" id="PF00561"/>
    </source>
</evidence>
<dbReference type="Pfam" id="PF00561">
    <property type="entry name" value="Abhydrolase_1"/>
    <property type="match status" value="1"/>
</dbReference>
<reference evidence="4 5" key="1">
    <citation type="submission" date="2016-11" db="EMBL/GenBank/DDBJ databases">
        <authorList>
            <person name="Jaros S."/>
            <person name="Januszkiewicz K."/>
            <person name="Wedrychowicz H."/>
        </authorList>
    </citation>
    <scope>NUCLEOTIDE SEQUENCE [LARGE SCALE GENOMIC DNA]</scope>
    <source>
        <strain evidence="4 5">DSM 24574</strain>
    </source>
</reference>
<dbReference type="PANTHER" id="PTHR43798">
    <property type="entry name" value="MONOACYLGLYCEROL LIPASE"/>
    <property type="match status" value="1"/>
</dbReference>
<evidence type="ECO:0000313" key="4">
    <source>
        <dbReference type="EMBL" id="SHH53028.1"/>
    </source>
</evidence>
<dbReference type="PRINTS" id="PR00111">
    <property type="entry name" value="ABHYDROLASE"/>
</dbReference>
<dbReference type="AlphaFoldDB" id="A0A1M5TQS6"/>
<dbReference type="RefSeq" id="WP_084138289.1">
    <property type="nucleotide sequence ID" value="NZ_FQWQ01000003.1"/>
</dbReference>
<dbReference type="OrthoDB" id="9780932at2"/>
<dbReference type="SUPFAM" id="SSF53474">
    <property type="entry name" value="alpha/beta-Hydrolases"/>
    <property type="match status" value="1"/>
</dbReference>
<keyword evidence="5" id="KW-1185">Reference proteome</keyword>
<dbReference type="GO" id="GO:0016787">
    <property type="term" value="F:hydrolase activity"/>
    <property type="evidence" value="ECO:0007669"/>
    <property type="project" value="UniProtKB-KW"/>
</dbReference>
<proteinExistence type="predicted"/>
<accession>A0A1M5TQS6</accession>